<evidence type="ECO:0000256" key="4">
    <source>
        <dbReference type="SAM" id="Phobius"/>
    </source>
</evidence>
<dbReference type="RefSeq" id="WP_044673173.1">
    <property type="nucleotide sequence ID" value="NZ_CEFF01000071.1"/>
</dbReference>
<feature type="domain" description="G5" evidence="5">
    <location>
        <begin position="600"/>
        <end position="680"/>
    </location>
</feature>
<feature type="domain" description="G5" evidence="5">
    <location>
        <begin position="410"/>
        <end position="490"/>
    </location>
</feature>
<dbReference type="PROSITE" id="PS51109">
    <property type="entry name" value="G5"/>
    <property type="match status" value="5"/>
</dbReference>
<evidence type="ECO:0000256" key="3">
    <source>
        <dbReference type="ARBA" id="ARBA00022801"/>
    </source>
</evidence>
<feature type="domain" description="G5" evidence="5">
    <location>
        <begin position="220"/>
        <end position="300"/>
    </location>
</feature>
<dbReference type="Pfam" id="PF05342">
    <property type="entry name" value="Peptidase_M26_N"/>
    <property type="match status" value="1"/>
</dbReference>
<dbReference type="EC" id="3.4.24.13" evidence="6"/>
<keyword evidence="2" id="KW-0732">Signal</keyword>
<evidence type="ECO:0000256" key="1">
    <source>
        <dbReference type="ARBA" id="ARBA00022670"/>
    </source>
</evidence>
<sequence>MKQNSGQTVHRFSLRKTSFGLVSATIASLFMLFSFSSERQVFAEDSAKTVHYRYIAEDELTASEKQLIVNELPKLVEESDNAYYLIYKPKQSVSEGILPATGDEWFGQVTGALVGAGLLILAIRKGRKGKKEFAGLFILGATGSLLLAPPAFSLTNQTLARFNQELSISVGEQLPEPMTIEGYRYIGYIKESKSDEIVKPIHPNSYLPGTDNAVNPDKPSLAVEHVDSVQTEPVAYDTLEFPNNELLAGETVVSQEGVDGVRTIVTRRYTVDGQVVKTEEISNTITTPATPRIVQVGTKVVEEVAKDAPSHELPSLDIVESDTSYTEPVAYETQEVPNSELLAGETVVSQEGVDGERTIVTRSYTVDGQVVKTEEISNTITTPATPRIVQVGTKVVEEVPKDAPSHELPSLDIVESDTSYTEAVAYDTLEIPNSELLAGEMVVSQEGVEGVRTIVTRSYTVDGQVVKTEEISNTITTPATPRIVQVGTKVVEEVPKDAPSHELPSLDIVERDTPRTEPVAYETQEVPNSELLAGEMVVSQEGVDGERTIVTRSYTVDGQVVKTEEISNTITTPATPRIVQVGTKVVEEVPKDAPSLELPSLDIVERDTPRTEPVAYETQEVPNSELLAGETVVSQEGVEGVRTIIIRSYIIDGQVVKTEEISNEITTDPRPKIIQVGTKVKEIPTITITSIAEDENAKSAEASFELSDRTQSYISAVAQLYQGDQLVREIPITDVTAPLALTGLDYYTDYSLKTIVTYNVGKGPETKLQESTQDFRLDYKKIEIKDIDQVELYGLDNGHYRRQLSLTSESVNLDNYFVKIKSDRFKELLLPISKIEEVEIDGQIKYKLTVETDELVQDTGKQYDKNYSFYVDQRVESQNGVYTSFKELLTAIETNPAGTYTLGADMTADEVDLATDALSYVTSTFTGRLNGAHDGKSYAIYNLIQPLFNVINNATIENVDLIDVAITSKTEKVGALAKTATGSQITNVSVEGSLSAPTSIGGLVYLANGATKITNSSFKGQLVAIGTNSGGSNIGGIAGWAKDNHTTLSQVQADVAITLSAKNNNYRAGALVGHIQNSARLQDGVAKGTIVNLTTAGQVGGVVGSTYNAGFVNNVVSTVQVTNGDQVHGDTAFNTASITNTFVTGSASGAADKWSTQISETEAASKIAAMGITATVADSLNNQAKNLYSVDYSLLDKATPERAIAYANMEKLLPFYNKEYIVYLANKIALTDKLAQTRLLDVVPMVGNQIVTDPNSQKRAINRIMLHYADNTVAYLDVAFKEDFVNNHVSDYTIVGTDLLYTPESFLSNYDGMVHRLTNDISSLVFNSDKVKAVLGIVEPTTPPTENELKNWASDLGVPSTTEQKPLWALYLEDSFNSVRDHLAEDLRKVLASDKAINSLGASVENYLVQKISQNKEALVLGLAYLKRWYNIDFGDLNTRDLTIFKQDFFGNQATSTLDVIIALGNSGYDSLRPKNNVQTYANSLQLAKGKATLFDYLSSYRQLFLPDKTNNEWLKDTSKAYIVEMASNVEEAAKKQAQATPDSRYALGVYDRITKSNWAHQNMLLPLLTLPDESMYIISTMSTLSFGAYDRYLYDSASNGMKFEDYMHQIVDRAAVWQRDHFDYWYSILSEESREKLFQSVLNYDGFNFRDSASKATWKSLQNTERSSIANFFGPVGKWYAANGSGAYATGSLTHFVVDRMLDQYGTSVFTHEMVHNFDGGIYFEGNGRRQGLGAELFALGLLQVPNGNQARSLGINTVYSGNEDSITRYHAANPAQRYKNVADLNTYVHNMFDVIYLLDYLEAKSVLKQSDTVKQKWYRVIDNYYIKDKEKDTHAGNTIRQLTIEEAAKLNTINDLVDNSIINRREYWDTHTSLTRNGYYTVSLFSPVYSALSNPNGSPGDFMFRRMAYELMAEKGYVEGFIPYVSNQLGKEAEAAGELVYDSWFGRNVGLITDNRVFKHIFKDEYADWATFKKAMYQNRINQLDNLVDFTMTYELDKPNSTKQVTISSFADLEKLMDEAVAQDMKSIDIVLAHNESSWVNVLKQRIYNALLRNTDDFRTSIFK</sequence>
<dbReference type="GO" id="GO:0006508">
    <property type="term" value="P:proteolysis"/>
    <property type="evidence" value="ECO:0007669"/>
    <property type="project" value="UniProtKB-KW"/>
</dbReference>
<dbReference type="Gene3D" id="2.160.20.110">
    <property type="match status" value="1"/>
</dbReference>
<feature type="domain" description="G5" evidence="5">
    <location>
        <begin position="505"/>
        <end position="585"/>
    </location>
</feature>
<accession>A0A116L0R9</accession>
<dbReference type="NCBIfam" id="TIGR01168">
    <property type="entry name" value="YSIRK_signal"/>
    <property type="match status" value="1"/>
</dbReference>
<proteinExistence type="predicted"/>
<dbReference type="Pfam" id="PF07501">
    <property type="entry name" value="G5"/>
    <property type="match status" value="5"/>
</dbReference>
<keyword evidence="3 6" id="KW-0378">Hydrolase</keyword>
<evidence type="ECO:0000256" key="2">
    <source>
        <dbReference type="ARBA" id="ARBA00022729"/>
    </source>
</evidence>
<feature type="transmembrane region" description="Helical" evidence="4">
    <location>
        <begin position="105"/>
        <end position="123"/>
    </location>
</feature>
<dbReference type="Pfam" id="PF07580">
    <property type="entry name" value="Peptidase_M26_C"/>
    <property type="match status" value="1"/>
</dbReference>
<dbReference type="InterPro" id="IPR005877">
    <property type="entry name" value="YSIRK_signal_dom"/>
</dbReference>
<dbReference type="GO" id="GO:0005576">
    <property type="term" value="C:extracellular region"/>
    <property type="evidence" value="ECO:0007669"/>
    <property type="project" value="InterPro"/>
</dbReference>
<protein>
    <submittedName>
        <fullName evidence="6">Zinc metalloproteinase</fullName>
        <ecNumber evidence="6">3.4.24.13</ecNumber>
    </submittedName>
</protein>
<evidence type="ECO:0000259" key="5">
    <source>
        <dbReference type="PROSITE" id="PS51109"/>
    </source>
</evidence>
<name>A0A116L0R9_STRSU</name>
<keyword evidence="4" id="KW-0472">Membrane</keyword>
<dbReference type="EMBL" id="FIGJ01000011">
    <property type="protein sequence ID" value="CYU65952.1"/>
    <property type="molecule type" value="Genomic_DNA"/>
</dbReference>
<keyword evidence="4" id="KW-1133">Transmembrane helix</keyword>
<gene>
    <name evidence="6" type="primary">iga_1</name>
    <name evidence="6" type="ORF">ERS132394_01120</name>
</gene>
<dbReference type="InterPro" id="IPR011505">
    <property type="entry name" value="Peptidase_M26_C_dom"/>
</dbReference>
<keyword evidence="4" id="KW-0812">Transmembrane</keyword>
<dbReference type="Proteomes" id="UP000072618">
    <property type="component" value="Unassembled WGS sequence"/>
</dbReference>
<dbReference type="SMART" id="SM01208">
    <property type="entry name" value="G5"/>
    <property type="match status" value="5"/>
</dbReference>
<organism evidence="6 7">
    <name type="scientific">Streptococcus suis</name>
    <dbReference type="NCBI Taxonomy" id="1307"/>
    <lineage>
        <taxon>Bacteria</taxon>
        <taxon>Bacillati</taxon>
        <taxon>Bacillota</taxon>
        <taxon>Bacilli</taxon>
        <taxon>Lactobacillales</taxon>
        <taxon>Streptococcaceae</taxon>
        <taxon>Streptococcus</taxon>
    </lineage>
</organism>
<reference evidence="6 7" key="1">
    <citation type="submission" date="2016-02" db="EMBL/GenBank/DDBJ databases">
        <authorList>
            <consortium name="Pathogen Informatics"/>
        </authorList>
    </citation>
    <scope>NUCLEOTIDE SEQUENCE [LARGE SCALE GENOMIC DNA]</scope>
    <source>
        <strain evidence="6 7">LSS32</strain>
    </source>
</reference>
<dbReference type="InterPro" id="IPR011098">
    <property type="entry name" value="G5_dom"/>
</dbReference>
<dbReference type="Gene3D" id="2.20.230.10">
    <property type="entry name" value="Resuscitation-promoting factor rpfb"/>
    <property type="match status" value="5"/>
</dbReference>
<evidence type="ECO:0000313" key="6">
    <source>
        <dbReference type="EMBL" id="CYU65952.1"/>
    </source>
</evidence>
<evidence type="ECO:0000313" key="7">
    <source>
        <dbReference type="Proteomes" id="UP000072618"/>
    </source>
</evidence>
<feature type="transmembrane region" description="Helical" evidence="4">
    <location>
        <begin position="135"/>
        <end position="154"/>
    </location>
</feature>
<dbReference type="InterPro" id="IPR008006">
    <property type="entry name" value="Peptidase_M26_N_dom"/>
</dbReference>
<keyword evidence="1" id="KW-0645">Protease</keyword>
<dbReference type="GO" id="GO:0008270">
    <property type="term" value="F:zinc ion binding"/>
    <property type="evidence" value="ECO:0007669"/>
    <property type="project" value="InterPro"/>
</dbReference>
<dbReference type="GO" id="GO:0004222">
    <property type="term" value="F:metalloendopeptidase activity"/>
    <property type="evidence" value="ECO:0007669"/>
    <property type="project" value="InterPro"/>
</dbReference>
<feature type="transmembrane region" description="Helical" evidence="4">
    <location>
        <begin position="12"/>
        <end position="35"/>
    </location>
</feature>
<dbReference type="GO" id="GO:0016020">
    <property type="term" value="C:membrane"/>
    <property type="evidence" value="ECO:0007669"/>
    <property type="project" value="InterPro"/>
</dbReference>
<feature type="domain" description="G5" evidence="5">
    <location>
        <begin position="315"/>
        <end position="395"/>
    </location>
</feature>